<proteinExistence type="predicted"/>
<gene>
    <name evidence="1" type="ORF">LHYA1_G002712</name>
</gene>
<dbReference type="Proteomes" id="UP000431533">
    <property type="component" value="Unassembled WGS sequence"/>
</dbReference>
<keyword evidence="2" id="KW-1185">Reference proteome</keyword>
<reference evidence="1 2" key="1">
    <citation type="submission" date="2018-05" db="EMBL/GenBank/DDBJ databases">
        <title>Genome sequencing and assembly of the regulated plant pathogen Lachnellula willkommii and related sister species for the development of diagnostic species identification markers.</title>
        <authorList>
            <person name="Giroux E."/>
            <person name="Bilodeau G."/>
        </authorList>
    </citation>
    <scope>NUCLEOTIDE SEQUENCE [LARGE SCALE GENOMIC DNA]</scope>
    <source>
        <strain evidence="1 2">CBS 185.66</strain>
    </source>
</reference>
<dbReference type="EMBL" id="QGMH01000021">
    <property type="protein sequence ID" value="TVY29190.1"/>
    <property type="molecule type" value="Genomic_DNA"/>
</dbReference>
<dbReference type="OrthoDB" id="8117402at2759"/>
<organism evidence="1 2">
    <name type="scientific">Lachnellula hyalina</name>
    <dbReference type="NCBI Taxonomy" id="1316788"/>
    <lineage>
        <taxon>Eukaryota</taxon>
        <taxon>Fungi</taxon>
        <taxon>Dikarya</taxon>
        <taxon>Ascomycota</taxon>
        <taxon>Pezizomycotina</taxon>
        <taxon>Leotiomycetes</taxon>
        <taxon>Helotiales</taxon>
        <taxon>Lachnaceae</taxon>
        <taxon>Lachnellula</taxon>
    </lineage>
</organism>
<evidence type="ECO:0000313" key="1">
    <source>
        <dbReference type="EMBL" id="TVY29190.1"/>
    </source>
</evidence>
<name>A0A8H8R7W1_9HELO</name>
<sequence>MPNKNLLIIERDEGSSNRRKPIAENGFIAILDEMLTAMHEMGTSTVSPPWEGPWTTVCPPPGVNKYTKVYDPARSVVHCIITALDIYDPLEIHISHESLSTPEDLDNVDQLETQFIYWMRKLCDRRDVWDIGPSMGKVLDEICAVEEM</sequence>
<accession>A0A8H8R7W1</accession>
<evidence type="ECO:0000313" key="2">
    <source>
        <dbReference type="Proteomes" id="UP000431533"/>
    </source>
</evidence>
<dbReference type="GeneID" id="41982910"/>
<protein>
    <submittedName>
        <fullName evidence="1">Uncharacterized protein</fullName>
    </submittedName>
</protein>
<comment type="caution">
    <text evidence="1">The sequence shown here is derived from an EMBL/GenBank/DDBJ whole genome shotgun (WGS) entry which is preliminary data.</text>
</comment>
<dbReference type="AlphaFoldDB" id="A0A8H8R7W1"/>
<dbReference type="RefSeq" id="XP_031007978.1">
    <property type="nucleotide sequence ID" value="XM_031147687.1"/>
</dbReference>